<reference evidence="2" key="2">
    <citation type="submission" date="2023-06" db="EMBL/GenBank/DDBJ databases">
        <authorList>
            <consortium name="Lawrence Berkeley National Laboratory"/>
            <person name="Haridas S."/>
            <person name="Hensen N."/>
            <person name="Bonometti L."/>
            <person name="Westerberg I."/>
            <person name="Brannstrom I.O."/>
            <person name="Guillou S."/>
            <person name="Cros-Aarteil S."/>
            <person name="Calhoun S."/>
            <person name="Kuo A."/>
            <person name="Mondo S."/>
            <person name="Pangilinan J."/>
            <person name="Riley R."/>
            <person name="Labutti K."/>
            <person name="Andreopoulos B."/>
            <person name="Lipzen A."/>
            <person name="Chen C."/>
            <person name="Yanf M."/>
            <person name="Daum C."/>
            <person name="Ng V."/>
            <person name="Clum A."/>
            <person name="Steindorff A."/>
            <person name="Ohm R."/>
            <person name="Martin F."/>
            <person name="Silar P."/>
            <person name="Natvig D."/>
            <person name="Lalanne C."/>
            <person name="Gautier V."/>
            <person name="Ament-Velasquez S.L."/>
            <person name="Kruys A."/>
            <person name="Hutchinson M.I."/>
            <person name="Powell A.J."/>
            <person name="Barry K."/>
            <person name="Miller A.N."/>
            <person name="Grigoriev I.V."/>
            <person name="Debuchy R."/>
            <person name="Gladieux P."/>
            <person name="Thoren M.H."/>
            <person name="Johannesson H."/>
        </authorList>
    </citation>
    <scope>NUCLEOTIDE SEQUENCE</scope>
    <source>
        <strain evidence="2">CBS 118394</strain>
    </source>
</reference>
<dbReference type="EMBL" id="JAUEDM010000005">
    <property type="protein sequence ID" value="KAK3315714.1"/>
    <property type="molecule type" value="Genomic_DNA"/>
</dbReference>
<feature type="domain" description="O-methyltransferase C-terminal" evidence="1">
    <location>
        <begin position="187"/>
        <end position="265"/>
    </location>
</feature>
<comment type="caution">
    <text evidence="2">The sequence shown here is derived from an EMBL/GenBank/DDBJ whole genome shotgun (WGS) entry which is preliminary data.</text>
</comment>
<evidence type="ECO:0000313" key="3">
    <source>
        <dbReference type="Proteomes" id="UP001283341"/>
    </source>
</evidence>
<dbReference type="InterPro" id="IPR001077">
    <property type="entry name" value="COMT_C"/>
</dbReference>
<dbReference type="GO" id="GO:0008171">
    <property type="term" value="F:O-methyltransferase activity"/>
    <property type="evidence" value="ECO:0007669"/>
    <property type="project" value="InterPro"/>
</dbReference>
<sequence length="294" mass="31972">MGFAQSANTPFTIVRLKGSETAIVPPGVSLSASRLAKGLDKAGDLVGIDRHGRGSGTQSGGQIRGQGLVAVGVERDGVGHHAEGPPPRRAKCSATTTLDTSPYASMLAEGTPFSSHPGDGLEQAVLVALFEGLAYGARLRTDRTAVAVEIGGNQAYNSHGCCQRVPQLSFIVKDKTGMRTPDPQTEVADAYFLRLVFHCFSDTYCVRILEALVPVLRKGSRILINDSALPEQGTSTMAKERFMRMGDLWLWVLRNAREQEVDEWTQDWTVKVAWKPEKSAQCFIEANGRRRTSR</sequence>
<proteinExistence type="predicted"/>
<dbReference type="SUPFAM" id="SSF53335">
    <property type="entry name" value="S-adenosyl-L-methionine-dependent methyltransferases"/>
    <property type="match status" value="1"/>
</dbReference>
<dbReference type="AlphaFoldDB" id="A0AAE0HZF2"/>
<evidence type="ECO:0000313" key="2">
    <source>
        <dbReference type="EMBL" id="KAK3315714.1"/>
    </source>
</evidence>
<dbReference type="Gene3D" id="3.40.50.150">
    <property type="entry name" value="Vaccinia Virus protein VP39"/>
    <property type="match status" value="1"/>
</dbReference>
<organism evidence="2 3">
    <name type="scientific">Apodospora peruviana</name>
    <dbReference type="NCBI Taxonomy" id="516989"/>
    <lineage>
        <taxon>Eukaryota</taxon>
        <taxon>Fungi</taxon>
        <taxon>Dikarya</taxon>
        <taxon>Ascomycota</taxon>
        <taxon>Pezizomycotina</taxon>
        <taxon>Sordariomycetes</taxon>
        <taxon>Sordariomycetidae</taxon>
        <taxon>Sordariales</taxon>
        <taxon>Lasiosphaeriaceae</taxon>
        <taxon>Apodospora</taxon>
    </lineage>
</organism>
<dbReference type="Proteomes" id="UP001283341">
    <property type="component" value="Unassembled WGS sequence"/>
</dbReference>
<protein>
    <recommendedName>
        <fullName evidence="1">O-methyltransferase C-terminal domain-containing protein</fullName>
    </recommendedName>
</protein>
<evidence type="ECO:0000259" key="1">
    <source>
        <dbReference type="Pfam" id="PF00891"/>
    </source>
</evidence>
<dbReference type="InterPro" id="IPR029063">
    <property type="entry name" value="SAM-dependent_MTases_sf"/>
</dbReference>
<name>A0AAE0HZF2_9PEZI</name>
<dbReference type="PANTHER" id="PTHR43712">
    <property type="entry name" value="PUTATIVE (AFU_ORTHOLOGUE AFUA_4G14580)-RELATED"/>
    <property type="match status" value="1"/>
</dbReference>
<gene>
    <name evidence="2" type="ORF">B0H66DRAFT_604041</name>
</gene>
<reference evidence="2" key="1">
    <citation type="journal article" date="2023" name="Mol. Phylogenet. Evol.">
        <title>Genome-scale phylogeny and comparative genomics of the fungal order Sordariales.</title>
        <authorList>
            <person name="Hensen N."/>
            <person name="Bonometti L."/>
            <person name="Westerberg I."/>
            <person name="Brannstrom I.O."/>
            <person name="Guillou S."/>
            <person name="Cros-Aarteil S."/>
            <person name="Calhoun S."/>
            <person name="Haridas S."/>
            <person name="Kuo A."/>
            <person name="Mondo S."/>
            <person name="Pangilinan J."/>
            <person name="Riley R."/>
            <person name="LaButti K."/>
            <person name="Andreopoulos B."/>
            <person name="Lipzen A."/>
            <person name="Chen C."/>
            <person name="Yan M."/>
            <person name="Daum C."/>
            <person name="Ng V."/>
            <person name="Clum A."/>
            <person name="Steindorff A."/>
            <person name="Ohm R.A."/>
            <person name="Martin F."/>
            <person name="Silar P."/>
            <person name="Natvig D.O."/>
            <person name="Lalanne C."/>
            <person name="Gautier V."/>
            <person name="Ament-Velasquez S.L."/>
            <person name="Kruys A."/>
            <person name="Hutchinson M.I."/>
            <person name="Powell A.J."/>
            <person name="Barry K."/>
            <person name="Miller A.N."/>
            <person name="Grigoriev I.V."/>
            <person name="Debuchy R."/>
            <person name="Gladieux P."/>
            <person name="Hiltunen Thoren M."/>
            <person name="Johannesson H."/>
        </authorList>
    </citation>
    <scope>NUCLEOTIDE SEQUENCE</scope>
    <source>
        <strain evidence="2">CBS 118394</strain>
    </source>
</reference>
<keyword evidence="3" id="KW-1185">Reference proteome</keyword>
<dbReference type="PANTHER" id="PTHR43712:SF5">
    <property type="entry name" value="O-METHYLTRANSFERASE ASQN-RELATED"/>
    <property type="match status" value="1"/>
</dbReference>
<accession>A0AAE0HZF2</accession>
<dbReference type="Pfam" id="PF00891">
    <property type="entry name" value="Methyltransf_2"/>
    <property type="match status" value="1"/>
</dbReference>